<evidence type="ECO:0000313" key="2">
    <source>
        <dbReference type="Proteomes" id="UP000729402"/>
    </source>
</evidence>
<sequence length="168" mass="18152">MAKSDGGRIGVLAGGRRLRLGRGGSSGGAAPSVATGFHLHGHGFLTTFLHPGRIGMSTHSSPPDAKFGFKLQSTLSQPSEEKNQSGWRCQSVGSYKDTIANHKTLICWDINIVDVSISEFQTTCCVECSKSFHAMVLQSLCRRVLYSLYSLAKSRGLPINFSDLQDFA</sequence>
<accession>A0A8J5T2J7</accession>
<reference evidence="1" key="2">
    <citation type="submission" date="2021-02" db="EMBL/GenBank/DDBJ databases">
        <authorList>
            <person name="Kimball J.A."/>
            <person name="Haas M.W."/>
            <person name="Macchietto M."/>
            <person name="Kono T."/>
            <person name="Duquette J."/>
            <person name="Shao M."/>
        </authorList>
    </citation>
    <scope>NUCLEOTIDE SEQUENCE</scope>
    <source>
        <tissue evidence="1">Fresh leaf tissue</tissue>
    </source>
</reference>
<evidence type="ECO:0000313" key="1">
    <source>
        <dbReference type="EMBL" id="KAG8077489.1"/>
    </source>
</evidence>
<organism evidence="1 2">
    <name type="scientific">Zizania palustris</name>
    <name type="common">Northern wild rice</name>
    <dbReference type="NCBI Taxonomy" id="103762"/>
    <lineage>
        <taxon>Eukaryota</taxon>
        <taxon>Viridiplantae</taxon>
        <taxon>Streptophyta</taxon>
        <taxon>Embryophyta</taxon>
        <taxon>Tracheophyta</taxon>
        <taxon>Spermatophyta</taxon>
        <taxon>Magnoliopsida</taxon>
        <taxon>Liliopsida</taxon>
        <taxon>Poales</taxon>
        <taxon>Poaceae</taxon>
        <taxon>BOP clade</taxon>
        <taxon>Oryzoideae</taxon>
        <taxon>Oryzeae</taxon>
        <taxon>Zizaniinae</taxon>
        <taxon>Zizania</taxon>
    </lineage>
</organism>
<gene>
    <name evidence="1" type="ORF">GUJ93_ZPchr0007g5688</name>
</gene>
<dbReference type="AlphaFoldDB" id="A0A8J5T2J7"/>
<name>A0A8J5T2J7_ZIZPA</name>
<dbReference type="EMBL" id="JAAALK010000282">
    <property type="protein sequence ID" value="KAG8077489.1"/>
    <property type="molecule type" value="Genomic_DNA"/>
</dbReference>
<proteinExistence type="predicted"/>
<protein>
    <submittedName>
        <fullName evidence="1">Uncharacterized protein</fullName>
    </submittedName>
</protein>
<keyword evidence="2" id="KW-1185">Reference proteome</keyword>
<reference evidence="1" key="1">
    <citation type="journal article" date="2021" name="bioRxiv">
        <title>Whole Genome Assembly and Annotation of Northern Wild Rice, Zizania palustris L., Supports a Whole Genome Duplication in the Zizania Genus.</title>
        <authorList>
            <person name="Haas M."/>
            <person name="Kono T."/>
            <person name="Macchietto M."/>
            <person name="Millas R."/>
            <person name="McGilp L."/>
            <person name="Shao M."/>
            <person name="Duquette J."/>
            <person name="Hirsch C.N."/>
            <person name="Kimball J."/>
        </authorList>
    </citation>
    <scope>NUCLEOTIDE SEQUENCE</scope>
    <source>
        <tissue evidence="1">Fresh leaf tissue</tissue>
    </source>
</reference>
<dbReference type="Proteomes" id="UP000729402">
    <property type="component" value="Unassembled WGS sequence"/>
</dbReference>
<comment type="caution">
    <text evidence="1">The sequence shown here is derived from an EMBL/GenBank/DDBJ whole genome shotgun (WGS) entry which is preliminary data.</text>
</comment>